<evidence type="ECO:0000313" key="15">
    <source>
        <dbReference type="EMBL" id="PAU98377.1"/>
    </source>
</evidence>
<dbReference type="Pfam" id="PF02518">
    <property type="entry name" value="HATPase_c"/>
    <property type="match status" value="1"/>
</dbReference>
<dbReference type="Gene3D" id="1.20.120.620">
    <property type="entry name" value="Backbone structure of the membrane domain of e. Coli histidine kinase receptor kdpd"/>
    <property type="match status" value="1"/>
</dbReference>
<keyword evidence="8 15" id="KW-0418">Kinase</keyword>
<reference evidence="15 16" key="1">
    <citation type="submission" date="2017-09" db="EMBL/GenBank/DDBJ databases">
        <title>Paracoccus alkalisoli sp. nov., isolated from saline alkaline soil.</title>
        <authorList>
            <person name="Dong X."/>
            <person name="Zhang G."/>
        </authorList>
    </citation>
    <scope>NUCLEOTIDE SEQUENCE [LARGE SCALE GENOMIC DNA]</scope>
    <source>
        <strain evidence="15 16">WN007</strain>
    </source>
</reference>
<dbReference type="PRINTS" id="PR00344">
    <property type="entry name" value="BCTRLSENSOR"/>
</dbReference>
<dbReference type="InterPro" id="IPR003852">
    <property type="entry name" value="Sig_transdc_His_kinase_KdpD_N"/>
</dbReference>
<dbReference type="SUPFAM" id="SSF47384">
    <property type="entry name" value="Homodimeric domain of signal transducing histidine kinase"/>
    <property type="match status" value="1"/>
</dbReference>
<dbReference type="EC" id="2.7.13.3" evidence="3"/>
<dbReference type="RefSeq" id="WP_095639060.1">
    <property type="nucleotide sequence ID" value="NZ_NSJZ01000002.1"/>
</dbReference>
<dbReference type="Gene3D" id="3.30.450.40">
    <property type="match status" value="1"/>
</dbReference>
<keyword evidence="6 13" id="KW-0812">Transmembrane</keyword>
<dbReference type="GO" id="GO:0005737">
    <property type="term" value="C:cytoplasm"/>
    <property type="evidence" value="ECO:0007669"/>
    <property type="project" value="UniProtKB-ARBA"/>
</dbReference>
<dbReference type="Proteomes" id="UP000218023">
    <property type="component" value="Unassembled WGS sequence"/>
</dbReference>
<comment type="catalytic activity">
    <reaction evidence="1">
        <text>ATP + protein L-histidine = ADP + protein N-phospho-L-histidine.</text>
        <dbReference type="EC" id="2.7.13.3"/>
    </reaction>
</comment>
<evidence type="ECO:0000256" key="2">
    <source>
        <dbReference type="ARBA" id="ARBA00004141"/>
    </source>
</evidence>
<dbReference type="InterPro" id="IPR029016">
    <property type="entry name" value="GAF-like_dom_sf"/>
</dbReference>
<dbReference type="FunFam" id="3.40.50.300:FF:000483">
    <property type="entry name" value="Sensor histidine kinase KdpD"/>
    <property type="match status" value="1"/>
</dbReference>
<dbReference type="EMBL" id="NSJZ01000002">
    <property type="protein sequence ID" value="PAU98377.1"/>
    <property type="molecule type" value="Genomic_DNA"/>
</dbReference>
<dbReference type="AlphaFoldDB" id="A0A2A2GN38"/>
<dbReference type="GO" id="GO:0005886">
    <property type="term" value="C:plasma membrane"/>
    <property type="evidence" value="ECO:0007669"/>
    <property type="project" value="TreeGrafter"/>
</dbReference>
<evidence type="ECO:0000256" key="11">
    <source>
        <dbReference type="ARBA" id="ARBA00023012"/>
    </source>
</evidence>
<dbReference type="SMART" id="SM00388">
    <property type="entry name" value="HisKA"/>
    <property type="match status" value="1"/>
</dbReference>
<keyword evidence="16" id="KW-1185">Reference proteome</keyword>
<dbReference type="GO" id="GO:0000155">
    <property type="term" value="F:phosphorelay sensor kinase activity"/>
    <property type="evidence" value="ECO:0007669"/>
    <property type="project" value="InterPro"/>
</dbReference>
<evidence type="ECO:0000313" key="16">
    <source>
        <dbReference type="Proteomes" id="UP000218023"/>
    </source>
</evidence>
<gene>
    <name evidence="15" type="ORF">CK240_04155</name>
</gene>
<keyword evidence="12 13" id="KW-0472">Membrane</keyword>
<dbReference type="Pfam" id="PF13493">
    <property type="entry name" value="DUF4118"/>
    <property type="match status" value="1"/>
</dbReference>
<keyword evidence="5" id="KW-0808">Transferase</keyword>
<dbReference type="InterPro" id="IPR003594">
    <property type="entry name" value="HATPase_dom"/>
</dbReference>
<dbReference type="PANTHER" id="PTHR45569:SF1">
    <property type="entry name" value="SENSOR PROTEIN KDPD"/>
    <property type="match status" value="1"/>
</dbReference>
<evidence type="ECO:0000256" key="7">
    <source>
        <dbReference type="ARBA" id="ARBA00022741"/>
    </source>
</evidence>
<dbReference type="OrthoDB" id="9806130at2"/>
<dbReference type="SUPFAM" id="SSF55781">
    <property type="entry name" value="GAF domain-like"/>
    <property type="match status" value="1"/>
</dbReference>
<dbReference type="Pfam" id="PF00512">
    <property type="entry name" value="HisKA"/>
    <property type="match status" value="1"/>
</dbReference>
<dbReference type="CDD" id="cd00082">
    <property type="entry name" value="HisKA"/>
    <property type="match status" value="1"/>
</dbReference>
<dbReference type="PROSITE" id="PS50109">
    <property type="entry name" value="HIS_KIN"/>
    <property type="match status" value="1"/>
</dbReference>
<dbReference type="InterPro" id="IPR036097">
    <property type="entry name" value="HisK_dim/P_sf"/>
</dbReference>
<evidence type="ECO:0000256" key="1">
    <source>
        <dbReference type="ARBA" id="ARBA00000085"/>
    </source>
</evidence>
<sequence length="902" mass="96422">MTDDARPDPERFLAEAKAEAGGAVPGRGRLKIFLGASPGVGKTYAMLEEAAARARAGTDVVVALAETHGRQETAALLAHLVQIPRRIITYRGRQLAEMDLDALLARRPQLALIDELAHTNVPGSRHPKRWQDVEEVLAAGIDVYSTLNIQHIESLNDLVARITGVRVQETVPDTVLQMAGEIKLIDLPPEDLIQRMREGKVYMPAEAGRALGNFFSRPNLTALRELALRTAASRVDAEMLALRRGTGQAASQDRLMVCLDDPATAKGLVRAGRRMTDRARIPWVVAMVVTPAVEARGPSAAGAMTDALQLAERLGADTRTLRSEGDVADAFLEAARQLNVTRLILGRAAPGGWRTRLAALVRPTPSQRLLSRAEGFEVTILDPATNGHAPAPVPPARRPRARTRAWVRVLAHSALATAVATLIAWPLWHILPVASLAVIYLVGVLAVAMRLGTAGAIAASILGFLAYNYFFTEPFFSLRVAAEESFVALMVFTVSALFTGSLAGRLKRQVEFMRATQARTETLYDFARKIASATATDDVLWAAAAHIAHTLECHSLILMPGLGGALEQVQGFPAIEESLDPHSQAAALWAYQKNRPAGRDTDTLPAADWMFLPLATQGAPMGAVGLRFLDPSRRLDPETRRLLAAVEDQIAVAVERIAVESDLERARLVSETEKLRAALLNSVSHDLRTPLVTVIGALSAVADGTLAPAQNRELVAEALDEARRLDRFVGNLLNMTRLGHGALVPRRGTVEVAELIGRARADLSRVLAPFRVTAEVAPGTPPVFADPVLIGQALVNLLENATKYAPEGSAIRVMAEPVPAGVALTVADEGPGIPETERGRVFDIFHRAVQGDGHPAGTGLGLAIVKGMVEANEGSVAAIDPPGGRGAAIRMILPAAPEDADA</sequence>
<dbReference type="SUPFAM" id="SSF55874">
    <property type="entry name" value="ATPase domain of HSP90 chaperone/DNA topoisomerase II/histidine kinase"/>
    <property type="match status" value="1"/>
</dbReference>
<dbReference type="InterPro" id="IPR036890">
    <property type="entry name" value="HATPase_C_sf"/>
</dbReference>
<comment type="caution">
    <text evidence="15">The sequence shown here is derived from an EMBL/GenBank/DDBJ whole genome shotgun (WGS) entry which is preliminary data.</text>
</comment>
<dbReference type="GO" id="GO:0005524">
    <property type="term" value="F:ATP binding"/>
    <property type="evidence" value="ECO:0007669"/>
    <property type="project" value="UniProtKB-KW"/>
</dbReference>
<keyword evidence="11" id="KW-0902">Two-component regulatory system</keyword>
<dbReference type="Pfam" id="PF02702">
    <property type="entry name" value="KdpD"/>
    <property type="match status" value="1"/>
</dbReference>
<evidence type="ECO:0000256" key="6">
    <source>
        <dbReference type="ARBA" id="ARBA00022692"/>
    </source>
</evidence>
<dbReference type="InterPro" id="IPR025201">
    <property type="entry name" value="KdpD_TM"/>
</dbReference>
<comment type="subcellular location">
    <subcellularLocation>
        <location evidence="2">Membrane</location>
        <topology evidence="2">Multi-pass membrane protein</topology>
    </subcellularLocation>
</comment>
<feature type="transmembrane region" description="Helical" evidence="13">
    <location>
        <begin position="454"/>
        <end position="471"/>
    </location>
</feature>
<keyword evidence="7" id="KW-0547">Nucleotide-binding</keyword>
<evidence type="ECO:0000256" key="12">
    <source>
        <dbReference type="ARBA" id="ARBA00023136"/>
    </source>
</evidence>
<dbReference type="InterPro" id="IPR038318">
    <property type="entry name" value="KdpD_sf"/>
</dbReference>
<evidence type="ECO:0000256" key="4">
    <source>
        <dbReference type="ARBA" id="ARBA00022553"/>
    </source>
</evidence>
<feature type="transmembrane region" description="Helical" evidence="13">
    <location>
        <begin position="430"/>
        <end position="447"/>
    </location>
</feature>
<dbReference type="Gene3D" id="3.40.50.300">
    <property type="entry name" value="P-loop containing nucleotide triphosphate hydrolases"/>
    <property type="match status" value="1"/>
</dbReference>
<dbReference type="PANTHER" id="PTHR45569">
    <property type="entry name" value="SENSOR PROTEIN KDPD"/>
    <property type="match status" value="1"/>
</dbReference>
<dbReference type="SMART" id="SM00387">
    <property type="entry name" value="HATPase_c"/>
    <property type="match status" value="1"/>
</dbReference>
<feature type="domain" description="Histidine kinase" evidence="14">
    <location>
        <begin position="682"/>
        <end position="897"/>
    </location>
</feature>
<dbReference type="InterPro" id="IPR005467">
    <property type="entry name" value="His_kinase_dom"/>
</dbReference>
<dbReference type="InterPro" id="IPR003661">
    <property type="entry name" value="HisK_dim/P_dom"/>
</dbReference>
<evidence type="ECO:0000256" key="9">
    <source>
        <dbReference type="ARBA" id="ARBA00022840"/>
    </source>
</evidence>
<dbReference type="Gene3D" id="1.10.287.130">
    <property type="match status" value="1"/>
</dbReference>
<evidence type="ECO:0000256" key="5">
    <source>
        <dbReference type="ARBA" id="ARBA00022679"/>
    </source>
</evidence>
<dbReference type="Gene3D" id="3.30.565.10">
    <property type="entry name" value="Histidine kinase-like ATPase, C-terminal domain"/>
    <property type="match status" value="1"/>
</dbReference>
<evidence type="ECO:0000256" key="3">
    <source>
        <dbReference type="ARBA" id="ARBA00012438"/>
    </source>
</evidence>
<protein>
    <recommendedName>
        <fullName evidence="3">histidine kinase</fullName>
        <ecNumber evidence="3">2.7.13.3</ecNumber>
    </recommendedName>
</protein>
<evidence type="ECO:0000256" key="10">
    <source>
        <dbReference type="ARBA" id="ARBA00022989"/>
    </source>
</evidence>
<dbReference type="Pfam" id="PF13492">
    <property type="entry name" value="GAF_3"/>
    <property type="match status" value="1"/>
</dbReference>
<keyword evidence="10 13" id="KW-1133">Transmembrane helix</keyword>
<dbReference type="InterPro" id="IPR052023">
    <property type="entry name" value="Histidine_kinase_KdpD"/>
</dbReference>
<keyword evidence="4" id="KW-0597">Phosphoprotein</keyword>
<dbReference type="SUPFAM" id="SSF52402">
    <property type="entry name" value="Adenine nucleotide alpha hydrolases-like"/>
    <property type="match status" value="1"/>
</dbReference>
<feature type="transmembrane region" description="Helical" evidence="13">
    <location>
        <begin position="486"/>
        <end position="504"/>
    </location>
</feature>
<accession>A0A2A2GN38</accession>
<evidence type="ECO:0000259" key="14">
    <source>
        <dbReference type="PROSITE" id="PS50109"/>
    </source>
</evidence>
<dbReference type="InterPro" id="IPR004358">
    <property type="entry name" value="Sig_transdc_His_kin-like_C"/>
</dbReference>
<evidence type="ECO:0000256" key="13">
    <source>
        <dbReference type="SAM" id="Phobius"/>
    </source>
</evidence>
<dbReference type="InterPro" id="IPR027417">
    <property type="entry name" value="P-loop_NTPase"/>
</dbReference>
<organism evidence="15 16">
    <name type="scientific">Paracoccus salipaludis</name>
    <dbReference type="NCBI Taxonomy" id="2032623"/>
    <lineage>
        <taxon>Bacteria</taxon>
        <taxon>Pseudomonadati</taxon>
        <taxon>Pseudomonadota</taxon>
        <taxon>Alphaproteobacteria</taxon>
        <taxon>Rhodobacterales</taxon>
        <taxon>Paracoccaceae</taxon>
        <taxon>Paracoccus</taxon>
    </lineage>
</organism>
<evidence type="ECO:0000256" key="8">
    <source>
        <dbReference type="ARBA" id="ARBA00022777"/>
    </source>
</evidence>
<keyword evidence="9" id="KW-0067">ATP-binding</keyword>
<name>A0A2A2GN38_9RHOB</name>
<proteinExistence type="predicted"/>
<dbReference type="Gene3D" id="3.40.50.620">
    <property type="entry name" value="HUPs"/>
    <property type="match status" value="1"/>
</dbReference>
<dbReference type="InterPro" id="IPR014729">
    <property type="entry name" value="Rossmann-like_a/b/a_fold"/>
</dbReference>
<dbReference type="InterPro" id="IPR003018">
    <property type="entry name" value="GAF"/>
</dbReference>